<dbReference type="EMBL" id="LAZR01057589">
    <property type="protein sequence ID" value="KKK71751.1"/>
    <property type="molecule type" value="Genomic_DNA"/>
</dbReference>
<organism evidence="1">
    <name type="scientific">marine sediment metagenome</name>
    <dbReference type="NCBI Taxonomy" id="412755"/>
    <lineage>
        <taxon>unclassified sequences</taxon>
        <taxon>metagenomes</taxon>
        <taxon>ecological metagenomes</taxon>
    </lineage>
</organism>
<sequence length="383" mass="44991">HMTVRLPEEFFVDGDPSILKVMQESFDINAQANQTYWLEGTRDVRFKAGDQNLWNELYTNYPAFQRKKFNFNRIRRIVNMITGYQRRNRKTTIALPIEGSDEETADQFSRILNWVNTSSNFYHIISEAFEGAITTGMNLLSMWVDYREDPINGEIRLDNLSYNGFMIDQFFRKPDLSDANFVWTRKYLSKEQAASLMPERRKEIMEMSGSRRDDKFTFEPENFNITNPNLLSYDEYWHLDYRAATLLVDNQSGETMEWDGEKEDLKRFLKQFPQISTQKIQKQTVKLAVVIQDRVMFLGPNPYGIDKYPFVPVLAYFEPDVPFFEWKIQGVVRGLRDAQFLYNRKIIIQNDILESQINSGMKIMEGSLVDDEDAYLSGQGRAL</sequence>
<proteinExistence type="predicted"/>
<dbReference type="AlphaFoldDB" id="A0A0F9AHU0"/>
<dbReference type="Pfam" id="PF16510">
    <property type="entry name" value="P22_portal"/>
    <property type="match status" value="1"/>
</dbReference>
<protein>
    <submittedName>
        <fullName evidence="1">Uncharacterized protein</fullName>
    </submittedName>
</protein>
<reference evidence="1" key="1">
    <citation type="journal article" date="2015" name="Nature">
        <title>Complex archaea that bridge the gap between prokaryotes and eukaryotes.</title>
        <authorList>
            <person name="Spang A."/>
            <person name="Saw J.H."/>
            <person name="Jorgensen S.L."/>
            <person name="Zaremba-Niedzwiedzka K."/>
            <person name="Martijn J."/>
            <person name="Lind A.E."/>
            <person name="van Eijk R."/>
            <person name="Schleper C."/>
            <person name="Guy L."/>
            <person name="Ettema T.J."/>
        </authorList>
    </citation>
    <scope>NUCLEOTIDE SEQUENCE</scope>
</reference>
<feature type="non-terminal residue" evidence="1">
    <location>
        <position position="1"/>
    </location>
</feature>
<comment type="caution">
    <text evidence="1">The sequence shown here is derived from an EMBL/GenBank/DDBJ whole genome shotgun (WGS) entry which is preliminary data.</text>
</comment>
<gene>
    <name evidence="1" type="ORF">LCGC14_2910780</name>
</gene>
<dbReference type="InterPro" id="IPR032427">
    <property type="entry name" value="P22_portal"/>
</dbReference>
<feature type="non-terminal residue" evidence="1">
    <location>
        <position position="383"/>
    </location>
</feature>
<name>A0A0F9AHU0_9ZZZZ</name>
<accession>A0A0F9AHU0</accession>
<evidence type="ECO:0000313" key="1">
    <source>
        <dbReference type="EMBL" id="KKK71751.1"/>
    </source>
</evidence>